<reference evidence="9 10" key="2">
    <citation type="submission" date="2024-05" db="EMBL/GenBank/DDBJ databases">
        <authorList>
            <person name="Chen Y."/>
            <person name="Shah S."/>
            <person name="Dougan E. K."/>
            <person name="Thang M."/>
            <person name="Chan C."/>
        </authorList>
    </citation>
    <scope>NUCLEOTIDE SEQUENCE [LARGE SCALE GENOMIC DNA]</scope>
</reference>
<evidence type="ECO:0000256" key="6">
    <source>
        <dbReference type="SAM" id="MobiDB-lite"/>
    </source>
</evidence>
<dbReference type="InterPro" id="IPR051559">
    <property type="entry name" value="HIF_prolyl_hydroxylases"/>
</dbReference>
<dbReference type="GO" id="GO:0031418">
    <property type="term" value="F:L-ascorbic acid binding"/>
    <property type="evidence" value="ECO:0007669"/>
    <property type="project" value="UniProtKB-KW"/>
</dbReference>
<dbReference type="Gene3D" id="2.60.120.620">
    <property type="entry name" value="q2cbj1_9rhob like domain"/>
    <property type="match status" value="1"/>
</dbReference>
<reference evidence="8" key="1">
    <citation type="submission" date="2022-10" db="EMBL/GenBank/DDBJ databases">
        <authorList>
            <person name="Chen Y."/>
            <person name="Dougan E. K."/>
            <person name="Chan C."/>
            <person name="Rhodes N."/>
            <person name="Thang M."/>
        </authorList>
    </citation>
    <scope>NUCLEOTIDE SEQUENCE</scope>
</reference>
<dbReference type="GO" id="GO:0008198">
    <property type="term" value="F:ferrous iron binding"/>
    <property type="evidence" value="ECO:0007669"/>
    <property type="project" value="TreeGrafter"/>
</dbReference>
<evidence type="ECO:0000256" key="2">
    <source>
        <dbReference type="ARBA" id="ARBA00022771"/>
    </source>
</evidence>
<feature type="region of interest" description="Disordered" evidence="6">
    <location>
        <begin position="178"/>
        <end position="235"/>
    </location>
</feature>
<dbReference type="AlphaFoldDB" id="A0A9P1CLI7"/>
<dbReference type="Pfam" id="PF13640">
    <property type="entry name" value="2OG-FeII_Oxy_3"/>
    <property type="match status" value="1"/>
</dbReference>
<evidence type="ECO:0000313" key="8">
    <source>
        <dbReference type="EMBL" id="CAI3993616.1"/>
    </source>
</evidence>
<keyword evidence="4" id="KW-0847">Vitamin C</keyword>
<organism evidence="8">
    <name type="scientific">Cladocopium goreaui</name>
    <dbReference type="NCBI Taxonomy" id="2562237"/>
    <lineage>
        <taxon>Eukaryota</taxon>
        <taxon>Sar</taxon>
        <taxon>Alveolata</taxon>
        <taxon>Dinophyceae</taxon>
        <taxon>Suessiales</taxon>
        <taxon>Symbiodiniaceae</taxon>
        <taxon>Cladocopium</taxon>
    </lineage>
</organism>
<gene>
    <name evidence="8" type="ORF">C1SCF055_LOCUS20348</name>
</gene>
<dbReference type="GO" id="GO:0031543">
    <property type="term" value="F:peptidyl-proline dioxygenase activity"/>
    <property type="evidence" value="ECO:0007669"/>
    <property type="project" value="TreeGrafter"/>
</dbReference>
<feature type="compositionally biased region" description="Basic and acidic residues" evidence="6">
    <location>
        <begin position="201"/>
        <end position="232"/>
    </location>
</feature>
<feature type="region of interest" description="Disordered" evidence="6">
    <location>
        <begin position="674"/>
        <end position="699"/>
    </location>
</feature>
<accession>A0A9P1CLI7</accession>
<dbReference type="Gene3D" id="6.10.140.2220">
    <property type="match status" value="1"/>
</dbReference>
<feature type="region of interest" description="Disordered" evidence="6">
    <location>
        <begin position="250"/>
        <end position="293"/>
    </location>
</feature>
<dbReference type="InterPro" id="IPR002893">
    <property type="entry name" value="Znf_MYND"/>
</dbReference>
<dbReference type="OrthoDB" id="341421at2759"/>
<dbReference type="Pfam" id="PF01753">
    <property type="entry name" value="zf-MYND"/>
    <property type="match status" value="1"/>
</dbReference>
<dbReference type="PANTHER" id="PTHR12907:SF26">
    <property type="entry name" value="HIF PROLYL HYDROXYLASE, ISOFORM C"/>
    <property type="match status" value="1"/>
</dbReference>
<keyword evidence="10" id="KW-1185">Reference proteome</keyword>
<dbReference type="Proteomes" id="UP001152797">
    <property type="component" value="Unassembled WGS sequence"/>
</dbReference>
<keyword evidence="1" id="KW-0479">Metal-binding</keyword>
<evidence type="ECO:0000256" key="1">
    <source>
        <dbReference type="ARBA" id="ARBA00022723"/>
    </source>
</evidence>
<proteinExistence type="predicted"/>
<name>A0A9P1CLI7_9DINO</name>
<evidence type="ECO:0000259" key="7">
    <source>
        <dbReference type="PROSITE" id="PS50865"/>
    </source>
</evidence>
<feature type="domain" description="MYND-type" evidence="7">
    <location>
        <begin position="326"/>
        <end position="352"/>
    </location>
</feature>
<protein>
    <submittedName>
        <fullName evidence="9">Histone-lysine N-methyltransferase Smyd1</fullName>
    </submittedName>
</protein>
<dbReference type="PANTHER" id="PTHR12907">
    <property type="entry name" value="EGL NINE HOMOLOG-RELATED"/>
    <property type="match status" value="1"/>
</dbReference>
<sequence>MADDAFCRWSELLFQSARLQVLKRRAVTAEDFAEASRLKKSEAEVQKEICSAEQEAVTFRPASSHQQLEEFKKEAVMGEDFAEAGRIKKLQEKYIEADALSDLPGCALLRALILAKGQSADCSEVVSELHSMLQQHHMRNKFPTLTQSTQNHLPEEDKVPESSKAALKVNSFVTKELQSSTAEKAPAKELSQPSAASTGTMKDDQKRSRPLEDASLKKRKTSSDCKQEDKVPKSSKAALKVNSFVTKELQSSTAEKAPAKELSQPLAASTGTMKDSSSKKQKRSSEAAKVQAKQELWTNVWEETWWKADAQGQSHDLRKEFEKLLQCGRCKSAFYCSRECQNNAWKTHKNICRKPSEEPAEATIQLSRLAEKEAKPKPKSFVEPPVTVTKEDLEEPESDQQFRQELLRETKEINAKMMTVIQESGRNPAVFLPKVMSLKEEYHSQILSRISAKSGEQEDFAAEKLGEELMKEVIMAILQRGISGSADQLDLANNHFRAGILQQRSPSDFALQEGDLDGLEPAVSRVAQRGFVTIEGLLDEEIATAIHQECEEKFWKQSGAMSLAQGPADGIFECWLPFPARQGTSPELEHALRILFGLPHEFLRHGYATKLKVPTMAHLVCIPPGGREKLHRDFACDSGAAGRELTFSLFLAHQWKMEDGGALRARIDASEAIIHDPKDPKDPVQPADDPKSGDPEEEKRCFKDVLPEVGRCAIFRSRELWHEMLTPRHRLWVLTLFAYRA</sequence>
<evidence type="ECO:0000256" key="3">
    <source>
        <dbReference type="ARBA" id="ARBA00022833"/>
    </source>
</evidence>
<dbReference type="SUPFAM" id="SSF144232">
    <property type="entry name" value="HIT/MYND zinc finger-like"/>
    <property type="match status" value="1"/>
</dbReference>
<dbReference type="GO" id="GO:0071456">
    <property type="term" value="P:cellular response to hypoxia"/>
    <property type="evidence" value="ECO:0007669"/>
    <property type="project" value="TreeGrafter"/>
</dbReference>
<dbReference type="EMBL" id="CAMXCT020001854">
    <property type="protein sequence ID" value="CAL1146991.1"/>
    <property type="molecule type" value="Genomic_DNA"/>
</dbReference>
<evidence type="ECO:0000256" key="5">
    <source>
        <dbReference type="PROSITE-ProRule" id="PRU00134"/>
    </source>
</evidence>
<dbReference type="InterPro" id="IPR044862">
    <property type="entry name" value="Pro_4_hyd_alph_FE2OG_OXY"/>
</dbReference>
<evidence type="ECO:0000256" key="4">
    <source>
        <dbReference type="ARBA" id="ARBA00022896"/>
    </source>
</evidence>
<keyword evidence="2 5" id="KW-0863">Zinc-finger</keyword>
<comment type="caution">
    <text evidence="8">The sequence shown here is derived from an EMBL/GenBank/DDBJ whole genome shotgun (WGS) entry which is preliminary data.</text>
</comment>
<evidence type="ECO:0000313" key="10">
    <source>
        <dbReference type="Proteomes" id="UP001152797"/>
    </source>
</evidence>
<dbReference type="PROSITE" id="PS50865">
    <property type="entry name" value="ZF_MYND_2"/>
    <property type="match status" value="1"/>
</dbReference>
<keyword evidence="3" id="KW-0862">Zinc</keyword>
<dbReference type="EMBL" id="CAMXCT010001854">
    <property type="protein sequence ID" value="CAI3993616.1"/>
    <property type="molecule type" value="Genomic_DNA"/>
</dbReference>
<feature type="compositionally biased region" description="Polar residues" evidence="6">
    <location>
        <begin position="191"/>
        <end position="200"/>
    </location>
</feature>
<evidence type="ECO:0000313" key="9">
    <source>
        <dbReference type="EMBL" id="CAL4780928.1"/>
    </source>
</evidence>
<dbReference type="GO" id="GO:0008270">
    <property type="term" value="F:zinc ion binding"/>
    <property type="evidence" value="ECO:0007669"/>
    <property type="project" value="UniProtKB-KW"/>
</dbReference>
<dbReference type="EMBL" id="CAMXCT030001854">
    <property type="protein sequence ID" value="CAL4780928.1"/>
    <property type="molecule type" value="Genomic_DNA"/>
</dbReference>